<name>A0AAP2RF95_9EURY</name>
<gene>
    <name evidence="2" type="ORF">CUJ83_14670</name>
</gene>
<feature type="transmembrane region" description="Helical" evidence="1">
    <location>
        <begin position="49"/>
        <end position="69"/>
    </location>
</feature>
<evidence type="ECO:0000256" key="1">
    <source>
        <dbReference type="SAM" id="Phobius"/>
    </source>
</evidence>
<dbReference type="EMBL" id="PGCK01000015">
    <property type="protein sequence ID" value="MCD1296243.1"/>
    <property type="molecule type" value="Genomic_DNA"/>
</dbReference>
<feature type="transmembrane region" description="Helical" evidence="1">
    <location>
        <begin position="81"/>
        <end position="100"/>
    </location>
</feature>
<sequence>METKYREGIKAGIIGGSILGSGIILRFLADVADSWYDFPTGIGSFKCCVFIFMIIAAVITGAIAVYMVSRSLASLNDAIKVSAVAGTLAGLIAAFVRILTSVLSPWVSGTTYYDAVESQFIYSLGYSIEGASWNIVCCGPIILAGCVLLAILGGAIYAIAVLKLK</sequence>
<comment type="caution">
    <text evidence="2">The sequence shown here is derived from an EMBL/GenBank/DDBJ whole genome shotgun (WGS) entry which is preliminary data.</text>
</comment>
<keyword evidence="1" id="KW-1133">Transmembrane helix</keyword>
<evidence type="ECO:0000313" key="2">
    <source>
        <dbReference type="EMBL" id="MCD1296243.1"/>
    </source>
</evidence>
<keyword evidence="1" id="KW-0812">Transmembrane</keyword>
<reference evidence="2 3" key="1">
    <citation type="submission" date="2017-11" db="EMBL/GenBank/DDBJ databases">
        <title>Isolation and Characterization of Family Methanocellaceae Species from Potential Methane Hydrate Area Offshore Southwestern Taiwan.</title>
        <authorList>
            <person name="Zhang W.-L."/>
            <person name="Chen W.-C."/>
            <person name="Lai M.-C."/>
            <person name="Chen S.-C."/>
        </authorList>
    </citation>
    <scope>NUCLEOTIDE SEQUENCE [LARGE SCALE GENOMIC DNA]</scope>
    <source>
        <strain evidence="2 3">CWC-04</strain>
    </source>
</reference>
<protein>
    <submittedName>
        <fullName evidence="2">Uncharacterized protein</fullName>
    </submittedName>
</protein>
<dbReference type="AlphaFoldDB" id="A0AAP2RF95"/>
<keyword evidence="3" id="KW-1185">Reference proteome</keyword>
<organism evidence="2 3">
    <name type="scientific">Methanooceanicella nereidis</name>
    <dbReference type="NCBI Taxonomy" id="2052831"/>
    <lineage>
        <taxon>Archaea</taxon>
        <taxon>Methanobacteriati</taxon>
        <taxon>Methanobacteriota</taxon>
        <taxon>Stenosarchaea group</taxon>
        <taxon>Methanomicrobia</taxon>
        <taxon>Methanocellales</taxon>
        <taxon>Methanocellaceae</taxon>
        <taxon>Methanooceanicella</taxon>
    </lineage>
</organism>
<evidence type="ECO:0000313" key="3">
    <source>
        <dbReference type="Proteomes" id="UP001320159"/>
    </source>
</evidence>
<keyword evidence="1" id="KW-0472">Membrane</keyword>
<dbReference type="Proteomes" id="UP001320159">
    <property type="component" value="Unassembled WGS sequence"/>
</dbReference>
<feature type="transmembrane region" description="Helical" evidence="1">
    <location>
        <begin position="133"/>
        <end position="162"/>
    </location>
</feature>
<accession>A0AAP2RF95</accession>
<dbReference type="RefSeq" id="WP_230743232.1">
    <property type="nucleotide sequence ID" value="NZ_PGCK01000015.1"/>
</dbReference>
<feature type="transmembrane region" description="Helical" evidence="1">
    <location>
        <begin position="12"/>
        <end position="29"/>
    </location>
</feature>
<proteinExistence type="predicted"/>